<dbReference type="SUPFAM" id="SSF50249">
    <property type="entry name" value="Nucleic acid-binding proteins"/>
    <property type="match status" value="1"/>
</dbReference>
<dbReference type="Pfam" id="PF02565">
    <property type="entry name" value="RecO_C"/>
    <property type="match status" value="1"/>
</dbReference>
<name>A0ABY2XKR8_9GAMM</name>
<dbReference type="InterPro" id="IPR042242">
    <property type="entry name" value="RecO_C"/>
</dbReference>
<dbReference type="InterPro" id="IPR022572">
    <property type="entry name" value="DNA_rep/recomb_RecO_N"/>
</dbReference>
<dbReference type="NCBIfam" id="TIGR00613">
    <property type="entry name" value="reco"/>
    <property type="match status" value="1"/>
</dbReference>
<feature type="domain" description="DNA replication/recombination mediator RecO N-terminal" evidence="9">
    <location>
        <begin position="9"/>
        <end position="72"/>
    </location>
</feature>
<gene>
    <name evidence="8 10" type="primary">recO</name>
    <name evidence="10" type="ORF">FGS76_09605</name>
</gene>
<dbReference type="Gene3D" id="1.20.1440.120">
    <property type="entry name" value="Recombination protein O, C-terminal domain"/>
    <property type="match status" value="1"/>
</dbReference>
<dbReference type="Pfam" id="PF11967">
    <property type="entry name" value="RecO_N"/>
    <property type="match status" value="1"/>
</dbReference>
<evidence type="ECO:0000256" key="5">
    <source>
        <dbReference type="ARBA" id="ARBA00023172"/>
    </source>
</evidence>
<reference evidence="10 11" key="1">
    <citation type="submission" date="2019-05" db="EMBL/GenBank/DDBJ databases">
        <title>Genome of Alcanivorax gelatiniphagus, an oil degrading marine bacteria.</title>
        <authorList>
            <person name="Kwon K.K."/>
        </authorList>
    </citation>
    <scope>NUCLEOTIDE SEQUENCE [LARGE SCALE GENOMIC DNA]</scope>
    <source>
        <strain evidence="10 11">MEBiC 08158</strain>
    </source>
</reference>
<evidence type="ECO:0000313" key="11">
    <source>
        <dbReference type="Proteomes" id="UP000739180"/>
    </source>
</evidence>
<evidence type="ECO:0000256" key="4">
    <source>
        <dbReference type="ARBA" id="ARBA00022763"/>
    </source>
</evidence>
<dbReference type="Gene3D" id="2.40.50.140">
    <property type="entry name" value="Nucleic acid-binding proteins"/>
    <property type="match status" value="1"/>
</dbReference>
<dbReference type="EMBL" id="VCQT01000030">
    <property type="protein sequence ID" value="TMW12729.1"/>
    <property type="molecule type" value="Genomic_DNA"/>
</dbReference>
<dbReference type="InterPro" id="IPR012340">
    <property type="entry name" value="NA-bd_OB-fold"/>
</dbReference>
<dbReference type="SUPFAM" id="SSF57863">
    <property type="entry name" value="ArfGap/RecO-like zinc finger"/>
    <property type="match status" value="1"/>
</dbReference>
<keyword evidence="5 8" id="KW-0233">DNA recombination</keyword>
<organism evidence="10 11">
    <name type="scientific">Alloalcanivorax gelatiniphagus</name>
    <dbReference type="NCBI Taxonomy" id="1194167"/>
    <lineage>
        <taxon>Bacteria</taxon>
        <taxon>Pseudomonadati</taxon>
        <taxon>Pseudomonadota</taxon>
        <taxon>Gammaproteobacteria</taxon>
        <taxon>Oceanospirillales</taxon>
        <taxon>Alcanivoracaceae</taxon>
        <taxon>Alloalcanivorax</taxon>
    </lineage>
</organism>
<dbReference type="InterPro" id="IPR003717">
    <property type="entry name" value="RecO"/>
</dbReference>
<evidence type="ECO:0000256" key="3">
    <source>
        <dbReference type="ARBA" id="ARBA00021310"/>
    </source>
</evidence>
<keyword evidence="11" id="KW-1185">Reference proteome</keyword>
<dbReference type="Proteomes" id="UP000739180">
    <property type="component" value="Unassembled WGS sequence"/>
</dbReference>
<evidence type="ECO:0000256" key="2">
    <source>
        <dbReference type="ARBA" id="ARBA00007452"/>
    </source>
</evidence>
<evidence type="ECO:0000256" key="6">
    <source>
        <dbReference type="ARBA" id="ARBA00023204"/>
    </source>
</evidence>
<sequence length="220" mass="24652">MTATNDLAPAWLLHRRPFRNTSLIVDLFVPERGRLGAVARGGRRNPALAPFVPLWVSLKAGGELFTLRHSEPRGAALPLAGRALFCGFYVNELVMRLLHRDDAHPDLWPIYERTLGQLAGDAPLDVSLRRFELMLLEEVGYGLTLDQDAEGRPLEAGLTYRWVPEQGFLVAAGGYPGEWLVALGEDRWNGDVRRMAKALLREALAPHLGDRPLRSRELFR</sequence>
<dbReference type="InterPro" id="IPR037278">
    <property type="entry name" value="ARFGAP/RecO"/>
</dbReference>
<comment type="caution">
    <text evidence="10">The sequence shown here is derived from an EMBL/GenBank/DDBJ whole genome shotgun (WGS) entry which is preliminary data.</text>
</comment>
<dbReference type="PANTHER" id="PTHR33991:SF1">
    <property type="entry name" value="DNA REPAIR PROTEIN RECO"/>
    <property type="match status" value="1"/>
</dbReference>
<evidence type="ECO:0000259" key="9">
    <source>
        <dbReference type="Pfam" id="PF11967"/>
    </source>
</evidence>
<proteinExistence type="inferred from homology"/>
<keyword evidence="4 8" id="KW-0227">DNA damage</keyword>
<accession>A0ABY2XKR8</accession>
<comment type="function">
    <text evidence="1 8">Involved in DNA repair and RecF pathway recombination.</text>
</comment>
<evidence type="ECO:0000256" key="1">
    <source>
        <dbReference type="ARBA" id="ARBA00003065"/>
    </source>
</evidence>
<evidence type="ECO:0000256" key="7">
    <source>
        <dbReference type="ARBA" id="ARBA00033409"/>
    </source>
</evidence>
<protein>
    <recommendedName>
        <fullName evidence="3 8">DNA repair protein RecO</fullName>
    </recommendedName>
    <alternativeName>
        <fullName evidence="7 8">Recombination protein O</fullName>
    </alternativeName>
</protein>
<evidence type="ECO:0000256" key="8">
    <source>
        <dbReference type="HAMAP-Rule" id="MF_00201"/>
    </source>
</evidence>
<dbReference type="HAMAP" id="MF_00201">
    <property type="entry name" value="RecO"/>
    <property type="match status" value="1"/>
</dbReference>
<dbReference type="RefSeq" id="WP_138772418.1">
    <property type="nucleotide sequence ID" value="NZ_JBHSSX010000095.1"/>
</dbReference>
<dbReference type="PANTHER" id="PTHR33991">
    <property type="entry name" value="DNA REPAIR PROTEIN RECO"/>
    <property type="match status" value="1"/>
</dbReference>
<evidence type="ECO:0000313" key="10">
    <source>
        <dbReference type="EMBL" id="TMW12729.1"/>
    </source>
</evidence>
<comment type="similarity">
    <text evidence="2 8">Belongs to the RecO family.</text>
</comment>
<keyword evidence="6 8" id="KW-0234">DNA repair</keyword>